<dbReference type="InterPro" id="IPR051199">
    <property type="entry name" value="LPS_LOS_Heptosyltrfase"/>
</dbReference>
<proteinExistence type="predicted"/>
<dbReference type="STRING" id="550983.A4R26_30735"/>
<name>A0A1V9ETF7_9BACT</name>
<dbReference type="SUPFAM" id="SSF53756">
    <property type="entry name" value="UDP-Glycosyltransferase/glycogen phosphorylase"/>
    <property type="match status" value="1"/>
</dbReference>
<keyword evidence="1" id="KW-0328">Glycosyltransferase</keyword>
<comment type="caution">
    <text evidence="3">The sequence shown here is derived from an EMBL/GenBank/DDBJ whole genome shotgun (WGS) entry which is preliminary data.</text>
</comment>
<dbReference type="Pfam" id="PF01075">
    <property type="entry name" value="Glyco_transf_9"/>
    <property type="match status" value="1"/>
</dbReference>
<dbReference type="GO" id="GO:0008713">
    <property type="term" value="F:ADP-heptose-lipopolysaccharide heptosyltransferase activity"/>
    <property type="evidence" value="ECO:0007669"/>
    <property type="project" value="TreeGrafter"/>
</dbReference>
<evidence type="ECO:0000256" key="2">
    <source>
        <dbReference type="ARBA" id="ARBA00022679"/>
    </source>
</evidence>
<keyword evidence="4" id="KW-1185">Reference proteome</keyword>
<dbReference type="CDD" id="cd03789">
    <property type="entry name" value="GT9_LPS_heptosyltransferase"/>
    <property type="match status" value="1"/>
</dbReference>
<dbReference type="Proteomes" id="UP000192276">
    <property type="component" value="Unassembled WGS sequence"/>
</dbReference>
<evidence type="ECO:0000313" key="4">
    <source>
        <dbReference type="Proteomes" id="UP000192276"/>
    </source>
</evidence>
<evidence type="ECO:0000256" key="1">
    <source>
        <dbReference type="ARBA" id="ARBA00022676"/>
    </source>
</evidence>
<protein>
    <recommendedName>
        <fullName evidence="5">ADP-heptose--LPS heptosyltransferase</fullName>
    </recommendedName>
</protein>
<dbReference type="RefSeq" id="WP_165760468.1">
    <property type="nucleotide sequence ID" value="NZ_LWBP01000227.1"/>
</dbReference>
<dbReference type="GO" id="GO:0005829">
    <property type="term" value="C:cytosol"/>
    <property type="evidence" value="ECO:0007669"/>
    <property type="project" value="TreeGrafter"/>
</dbReference>
<evidence type="ECO:0000313" key="3">
    <source>
        <dbReference type="EMBL" id="OQP49447.1"/>
    </source>
</evidence>
<dbReference type="PANTHER" id="PTHR30160">
    <property type="entry name" value="TETRAACYLDISACCHARIDE 4'-KINASE-RELATED"/>
    <property type="match status" value="1"/>
</dbReference>
<dbReference type="EMBL" id="LWBP01000227">
    <property type="protein sequence ID" value="OQP49447.1"/>
    <property type="molecule type" value="Genomic_DNA"/>
</dbReference>
<sequence>MKSIFFNDKEVTGFFRAKHVTVPQRKVDKYKLYISALYVSIQNAILQFLNRRIYSKRKRHPNRILVFRTGSLGDSVCATPALSAIRKHFPGAQITLLTNAGGKNLVNPVNVISKNLYDDVIDYLGVQPFELYKILKKRKFDYVIQLPQVDASFFSLIRDLIFFRFIASEGWGWKISRALLFKKVLEKNVAYPNESERLINLAKENGIETAENKFHLNISSDDKQKVEEYFLQNGIQDKKVITVAVGANSVKNRWPINYFEEVIKHFHHKYPILLSGGKDDIELVSRFNGMYQVYNTCGMFTPMQSALLIKKSAVALCNDTGPLHLSYAVGTPIVGLFASRDFYGKWFPPENSVNRTFRTPDIDCSLCFFNACSNNICMQAIMPSDVISAVEELASIRMKPCE</sequence>
<gene>
    <name evidence="3" type="ORF">A4R26_30735</name>
</gene>
<dbReference type="GO" id="GO:0009244">
    <property type="term" value="P:lipopolysaccharide core region biosynthetic process"/>
    <property type="evidence" value="ECO:0007669"/>
    <property type="project" value="TreeGrafter"/>
</dbReference>
<evidence type="ECO:0008006" key="5">
    <source>
        <dbReference type="Google" id="ProtNLM"/>
    </source>
</evidence>
<reference evidence="4" key="1">
    <citation type="submission" date="2016-04" db="EMBL/GenBank/DDBJ databases">
        <authorList>
            <person name="Chen L."/>
            <person name="Zhuang W."/>
            <person name="Wang G."/>
        </authorList>
    </citation>
    <scope>NUCLEOTIDE SEQUENCE [LARGE SCALE GENOMIC DNA]</scope>
    <source>
        <strain evidence="4">208</strain>
    </source>
</reference>
<dbReference type="AlphaFoldDB" id="A0A1V9ETF7"/>
<organism evidence="3 4">
    <name type="scientific">Niastella populi</name>
    <dbReference type="NCBI Taxonomy" id="550983"/>
    <lineage>
        <taxon>Bacteria</taxon>
        <taxon>Pseudomonadati</taxon>
        <taxon>Bacteroidota</taxon>
        <taxon>Chitinophagia</taxon>
        <taxon>Chitinophagales</taxon>
        <taxon>Chitinophagaceae</taxon>
        <taxon>Niastella</taxon>
    </lineage>
</organism>
<dbReference type="InterPro" id="IPR002201">
    <property type="entry name" value="Glyco_trans_9"/>
</dbReference>
<accession>A0A1V9ETF7</accession>
<keyword evidence="2" id="KW-0808">Transferase</keyword>
<dbReference type="Gene3D" id="3.40.50.2000">
    <property type="entry name" value="Glycogen Phosphorylase B"/>
    <property type="match status" value="2"/>
</dbReference>